<feature type="domain" description="OTU" evidence="3">
    <location>
        <begin position="84"/>
        <end position="220"/>
    </location>
</feature>
<dbReference type="PANTHER" id="PTHR12419">
    <property type="entry name" value="OTU DOMAIN CONTAINING PROTEIN"/>
    <property type="match status" value="1"/>
</dbReference>
<dbReference type="InterPro" id="IPR007110">
    <property type="entry name" value="Ig-like_dom"/>
</dbReference>
<dbReference type="Pfam" id="PF02338">
    <property type="entry name" value="OTU"/>
    <property type="match status" value="1"/>
</dbReference>
<evidence type="ECO:0000313" key="5">
    <source>
        <dbReference type="EMBL" id="CAJ1404107.1"/>
    </source>
</evidence>
<dbReference type="GO" id="GO:0016579">
    <property type="term" value="P:protein deubiquitination"/>
    <property type="evidence" value="ECO:0007669"/>
    <property type="project" value="TreeGrafter"/>
</dbReference>
<evidence type="ECO:0000259" key="2">
    <source>
        <dbReference type="PROSITE" id="PS50076"/>
    </source>
</evidence>
<dbReference type="PROSITE" id="PS50802">
    <property type="entry name" value="OTU"/>
    <property type="match status" value="1"/>
</dbReference>
<dbReference type="InterPro" id="IPR001623">
    <property type="entry name" value="DnaJ_domain"/>
</dbReference>
<accession>A0AA36NEH0</accession>
<dbReference type="CDD" id="cd06257">
    <property type="entry name" value="DnaJ"/>
    <property type="match status" value="1"/>
</dbReference>
<dbReference type="PANTHER" id="PTHR12419:SF7">
    <property type="entry name" value="OTU DOMAIN-CONTAINING PROTEIN 3"/>
    <property type="match status" value="1"/>
</dbReference>
<organism evidence="5 6">
    <name type="scientific">Effrenium voratum</name>
    <dbReference type="NCBI Taxonomy" id="2562239"/>
    <lineage>
        <taxon>Eukaryota</taxon>
        <taxon>Sar</taxon>
        <taxon>Alveolata</taxon>
        <taxon>Dinophyceae</taxon>
        <taxon>Suessiales</taxon>
        <taxon>Symbiodiniaceae</taxon>
        <taxon>Effrenium</taxon>
    </lineage>
</organism>
<feature type="region of interest" description="Disordered" evidence="1">
    <location>
        <begin position="613"/>
        <end position="632"/>
    </location>
</feature>
<dbReference type="SUPFAM" id="SSF48452">
    <property type="entry name" value="TPR-like"/>
    <property type="match status" value="1"/>
</dbReference>
<dbReference type="PROSITE" id="PS50076">
    <property type="entry name" value="DNAJ_2"/>
    <property type="match status" value="1"/>
</dbReference>
<protein>
    <submittedName>
        <fullName evidence="5">Uncharacterized protein</fullName>
    </submittedName>
</protein>
<dbReference type="Proteomes" id="UP001178507">
    <property type="component" value="Unassembled WGS sequence"/>
</dbReference>
<dbReference type="Pfam" id="PF00226">
    <property type="entry name" value="DnaJ"/>
    <property type="match status" value="1"/>
</dbReference>
<dbReference type="SUPFAM" id="SSF46565">
    <property type="entry name" value="Chaperone J-domain"/>
    <property type="match status" value="1"/>
</dbReference>
<dbReference type="InterPro" id="IPR050704">
    <property type="entry name" value="Peptidase_C85-like"/>
</dbReference>
<evidence type="ECO:0000313" key="6">
    <source>
        <dbReference type="Proteomes" id="UP001178507"/>
    </source>
</evidence>
<dbReference type="Gene3D" id="1.10.287.110">
    <property type="entry name" value="DnaJ domain"/>
    <property type="match status" value="1"/>
</dbReference>
<feature type="domain" description="J" evidence="2">
    <location>
        <begin position="661"/>
        <end position="716"/>
    </location>
</feature>
<feature type="domain" description="Ig-like" evidence="4">
    <location>
        <begin position="386"/>
        <end position="458"/>
    </location>
</feature>
<evidence type="ECO:0000259" key="4">
    <source>
        <dbReference type="PROSITE" id="PS50835"/>
    </source>
</evidence>
<dbReference type="Gene3D" id="1.25.40.10">
    <property type="entry name" value="Tetratricopeptide repeat domain"/>
    <property type="match status" value="1"/>
</dbReference>
<gene>
    <name evidence="5" type="ORF">EVOR1521_LOCUS26629</name>
</gene>
<dbReference type="InterPro" id="IPR036869">
    <property type="entry name" value="J_dom_sf"/>
</dbReference>
<name>A0AA36NEH0_9DINO</name>
<dbReference type="InterPro" id="IPR013783">
    <property type="entry name" value="Ig-like_fold"/>
</dbReference>
<dbReference type="InterPro" id="IPR036179">
    <property type="entry name" value="Ig-like_dom_sf"/>
</dbReference>
<evidence type="ECO:0000256" key="1">
    <source>
        <dbReference type="SAM" id="MobiDB-lite"/>
    </source>
</evidence>
<dbReference type="AlphaFoldDB" id="A0AA36NEH0"/>
<reference evidence="5" key="1">
    <citation type="submission" date="2023-08" db="EMBL/GenBank/DDBJ databases">
        <authorList>
            <person name="Chen Y."/>
            <person name="Shah S."/>
            <person name="Dougan E. K."/>
            <person name="Thang M."/>
            <person name="Chan C."/>
        </authorList>
    </citation>
    <scope>NUCLEOTIDE SEQUENCE</scope>
</reference>
<keyword evidence="6" id="KW-1185">Reference proteome</keyword>
<comment type="caution">
    <text evidence="5">The sequence shown here is derived from an EMBL/GenBank/DDBJ whole genome shotgun (WGS) entry which is preliminary data.</text>
</comment>
<proteinExistence type="predicted"/>
<sequence>MTDSGGYSSSSAPPSLDALFKGKAKKKVKPVNFNTTFKAAAVAKGPAMTLRPPGGSAFTAPTSSTEGWARELKKDQDLLKSCGLWVKEVEGDGACLFRAFADQLATDESDAHAQMRERCVDFMVEHRDDFEPFIDDDFESYCSRMRQKSTWGGHVEVQALARLNGVNAVIYQPSQASGRADQILRSAVEIQASNEDARCVQLSFHPTHHAGQHYNSVRCCTDDGSGPAELVSFGEIKRRVEETLRPKEGDEQETWILYSARFGSSPAWYFTSGLPEAGAMRSFCRSATVAPEPQLAQWDSNLQLCLEESPEVPSKLSEPQAIASLLQNAPAMEGLKLLHDRVNGALLEKVTASFAAGDASARELLEKVRHAHAEGSTELILLQEPGDSVEVGPGTMSLLCDVVRLHEPDNAGPPVYSWHKDGQALPRASKPRLVLSGAVHDVEGIYTCDVASGSDSVSTRPCRLRLSATALAQREQQAAQRRRFESPMRRAAGAVQLGELDRAIQLLSEAIKAAAENEAVRAEAFCQRAELHVQKGQWQDAFLDAVESLRLIPSLARAHAARGAAAEELGFLAEAASSWEAAELLGAVPGAAARAEACREKLHKFFLEQQAKRGTGAGQGADPEDGWRRNGWQGRYAGGSAGSFFGQGSSASPGLSKALEQHLKVLGLPAELPSAEVVRSAYRKLALTVHPDKPGGSKTKFQELQNAYEAVLKAVSSC</sequence>
<dbReference type="CDD" id="cd22771">
    <property type="entry name" value="OTU_plant_OTU7-like"/>
    <property type="match status" value="1"/>
</dbReference>
<dbReference type="InterPro" id="IPR003323">
    <property type="entry name" value="OTU_dom"/>
</dbReference>
<dbReference type="InterPro" id="IPR038765">
    <property type="entry name" value="Papain-like_cys_pep_sf"/>
</dbReference>
<dbReference type="SUPFAM" id="SSF54001">
    <property type="entry name" value="Cysteine proteinases"/>
    <property type="match status" value="1"/>
</dbReference>
<dbReference type="SUPFAM" id="SSF48726">
    <property type="entry name" value="Immunoglobulin"/>
    <property type="match status" value="1"/>
</dbReference>
<dbReference type="Gene3D" id="2.60.40.10">
    <property type="entry name" value="Immunoglobulins"/>
    <property type="match status" value="1"/>
</dbReference>
<dbReference type="InterPro" id="IPR011990">
    <property type="entry name" value="TPR-like_helical_dom_sf"/>
</dbReference>
<evidence type="ECO:0000259" key="3">
    <source>
        <dbReference type="PROSITE" id="PS50802"/>
    </source>
</evidence>
<dbReference type="GO" id="GO:0004843">
    <property type="term" value="F:cysteine-type deubiquitinase activity"/>
    <property type="evidence" value="ECO:0007669"/>
    <property type="project" value="TreeGrafter"/>
</dbReference>
<dbReference type="EMBL" id="CAUJNA010003525">
    <property type="protein sequence ID" value="CAJ1404107.1"/>
    <property type="molecule type" value="Genomic_DNA"/>
</dbReference>
<dbReference type="PROSITE" id="PS50835">
    <property type="entry name" value="IG_LIKE"/>
    <property type="match status" value="1"/>
</dbReference>
<dbReference type="SMART" id="SM00271">
    <property type="entry name" value="DnaJ"/>
    <property type="match status" value="1"/>
</dbReference>
<dbReference type="Gene3D" id="3.90.70.80">
    <property type="match status" value="1"/>
</dbReference>